<evidence type="ECO:0000259" key="2">
    <source>
        <dbReference type="PROSITE" id="PS51084"/>
    </source>
</evidence>
<evidence type="ECO:0000313" key="3">
    <source>
        <dbReference type="EMBL" id="KDO23746.1"/>
    </source>
</evidence>
<feature type="domain" description="HIT" evidence="2">
    <location>
        <begin position="288"/>
        <end position="391"/>
    </location>
</feature>
<dbReference type="OrthoDB" id="444325at2759"/>
<dbReference type="EMBL" id="KK583250">
    <property type="protein sequence ID" value="KDO23746.1"/>
    <property type="molecule type" value="Genomic_DNA"/>
</dbReference>
<dbReference type="InterPro" id="IPR006767">
    <property type="entry name" value="Cwf19-like_C_dom-2"/>
</dbReference>
<proteinExistence type="predicted"/>
<dbReference type="PANTHER" id="PTHR12072:SF4">
    <property type="entry name" value="CWF19-LIKE PROTEIN 1"/>
    <property type="match status" value="1"/>
</dbReference>
<sequence length="498" mass="53687">MVKVLLCGDVGSAWPALRARVEKLHASAHGPFNMVLCTGACDVSALDDAAWPLAVYALAAPGTPSRTITNLHLVSTNTVLELCGLQVAFLADEAAGATFAAALAPVDVLVSAAYPDGFDALLPDKVPVAIQHVGSKEARLAAQAAVPRYHIVGTHGVFYQHLPYVTDVPSAGRRVSRLIGLGHVGASTDKDKKWLHALNLEPLQHGVSVEIPPGTTQSPFQAKRRGDATELGAKRLKTDGLSADKVQQLTQQSQSAGQFRYDPALAAQGQGAHEQIRRPVVANRSECWFCLATPTVETHLIVSIGDEAYVAIPKGPIVPDHVLIIPIQHVSSMRSLSPAAAAEVDKFKAALEKLFASQGKSLIFMDRNVSTLGAAHAHLQVIPVPVDALAHVGHICFEEGKQYNVDFEMLSPDAPLPTSPSEYFLVSFPDGAGGYNRLYHVVRGKHYMQFGRHVAATLLDMPRRENWKYCVVPKDEETAMTDAFRKAFAPFDFTALRD</sequence>
<dbReference type="STRING" id="695850.A0A067CB51"/>
<name>A0A067CB51_SAPPC</name>
<evidence type="ECO:0000256" key="1">
    <source>
        <dbReference type="PROSITE-ProRule" id="PRU00464"/>
    </source>
</evidence>
<dbReference type="AlphaFoldDB" id="A0A067CB51"/>
<dbReference type="InterPro" id="IPR006768">
    <property type="entry name" value="Cwf19-like_C_dom-1"/>
</dbReference>
<dbReference type="InterPro" id="IPR011146">
    <property type="entry name" value="HIT-like"/>
</dbReference>
<accession>A0A067CB51</accession>
<dbReference type="PANTHER" id="PTHR12072">
    <property type="entry name" value="CWF19, CELL CYCLE CONTROL PROTEIN"/>
    <property type="match status" value="1"/>
</dbReference>
<dbReference type="Gene3D" id="3.30.428.10">
    <property type="entry name" value="HIT-like"/>
    <property type="match status" value="1"/>
</dbReference>
<dbReference type="Pfam" id="PF04676">
    <property type="entry name" value="CwfJ_C_2"/>
    <property type="match status" value="1"/>
</dbReference>
<dbReference type="GeneID" id="24132631"/>
<dbReference type="SUPFAM" id="SSF54197">
    <property type="entry name" value="HIT-like"/>
    <property type="match status" value="1"/>
</dbReference>
<gene>
    <name evidence="3" type="ORF">SPRG_10523</name>
</gene>
<organism evidence="3 4">
    <name type="scientific">Saprolegnia parasitica (strain CBS 223.65)</name>
    <dbReference type="NCBI Taxonomy" id="695850"/>
    <lineage>
        <taxon>Eukaryota</taxon>
        <taxon>Sar</taxon>
        <taxon>Stramenopiles</taxon>
        <taxon>Oomycota</taxon>
        <taxon>Saprolegniomycetes</taxon>
        <taxon>Saprolegniales</taxon>
        <taxon>Saprolegniaceae</taxon>
        <taxon>Saprolegnia</taxon>
    </lineage>
</organism>
<dbReference type="OMA" id="IVPITHY"/>
<comment type="caution">
    <text evidence="1">Lacks conserved residue(s) required for the propagation of feature annotation.</text>
</comment>
<dbReference type="RefSeq" id="XP_012205563.1">
    <property type="nucleotide sequence ID" value="XM_012350173.1"/>
</dbReference>
<dbReference type="GO" id="GO:0003824">
    <property type="term" value="F:catalytic activity"/>
    <property type="evidence" value="ECO:0007669"/>
    <property type="project" value="InterPro"/>
</dbReference>
<dbReference type="VEuPathDB" id="FungiDB:SPRG_10523"/>
<dbReference type="InterPro" id="IPR036265">
    <property type="entry name" value="HIT-like_sf"/>
</dbReference>
<dbReference type="KEGG" id="spar:SPRG_10523"/>
<dbReference type="GO" id="GO:0000398">
    <property type="term" value="P:mRNA splicing, via spliceosome"/>
    <property type="evidence" value="ECO:0007669"/>
    <property type="project" value="TreeGrafter"/>
</dbReference>
<dbReference type="Proteomes" id="UP000030745">
    <property type="component" value="Unassembled WGS sequence"/>
</dbReference>
<protein>
    <recommendedName>
        <fullName evidence="2">HIT domain-containing protein</fullName>
    </recommendedName>
</protein>
<keyword evidence="4" id="KW-1185">Reference proteome</keyword>
<dbReference type="Pfam" id="PF04677">
    <property type="entry name" value="CwfJ_C_1"/>
    <property type="match status" value="1"/>
</dbReference>
<reference evidence="3 4" key="1">
    <citation type="journal article" date="2013" name="PLoS Genet.">
        <title>Distinctive expansion of potential virulence genes in the genome of the oomycete fish pathogen Saprolegnia parasitica.</title>
        <authorList>
            <person name="Jiang R.H."/>
            <person name="de Bruijn I."/>
            <person name="Haas B.J."/>
            <person name="Belmonte R."/>
            <person name="Lobach L."/>
            <person name="Christie J."/>
            <person name="van den Ackerveken G."/>
            <person name="Bottin A."/>
            <person name="Bulone V."/>
            <person name="Diaz-Moreno S.M."/>
            <person name="Dumas B."/>
            <person name="Fan L."/>
            <person name="Gaulin E."/>
            <person name="Govers F."/>
            <person name="Grenville-Briggs L.J."/>
            <person name="Horner N.R."/>
            <person name="Levin J.Z."/>
            <person name="Mammella M."/>
            <person name="Meijer H.J."/>
            <person name="Morris P."/>
            <person name="Nusbaum C."/>
            <person name="Oome S."/>
            <person name="Phillips A.J."/>
            <person name="van Rooyen D."/>
            <person name="Rzeszutek E."/>
            <person name="Saraiva M."/>
            <person name="Secombes C.J."/>
            <person name="Seidl M.F."/>
            <person name="Snel B."/>
            <person name="Stassen J.H."/>
            <person name="Sykes S."/>
            <person name="Tripathy S."/>
            <person name="van den Berg H."/>
            <person name="Vega-Arreguin J.C."/>
            <person name="Wawra S."/>
            <person name="Young S.K."/>
            <person name="Zeng Q."/>
            <person name="Dieguez-Uribeondo J."/>
            <person name="Russ C."/>
            <person name="Tyler B.M."/>
            <person name="van West P."/>
        </authorList>
    </citation>
    <scope>NUCLEOTIDE SEQUENCE [LARGE SCALE GENOMIC DNA]</scope>
    <source>
        <strain evidence="3 4">CBS 223.65</strain>
    </source>
</reference>
<dbReference type="PROSITE" id="PS51084">
    <property type="entry name" value="HIT_2"/>
    <property type="match status" value="1"/>
</dbReference>
<evidence type="ECO:0000313" key="4">
    <source>
        <dbReference type="Proteomes" id="UP000030745"/>
    </source>
</evidence>
<dbReference type="GO" id="GO:0061632">
    <property type="term" value="F:RNA lariat debranching enzyme activator activity"/>
    <property type="evidence" value="ECO:0007669"/>
    <property type="project" value="TreeGrafter"/>
</dbReference>
<dbReference type="GO" id="GO:0071014">
    <property type="term" value="C:post-mRNA release spliceosomal complex"/>
    <property type="evidence" value="ECO:0007669"/>
    <property type="project" value="TreeGrafter"/>
</dbReference>
<dbReference type="InterPro" id="IPR040194">
    <property type="entry name" value="Cwf19-like"/>
</dbReference>